<dbReference type="InterPro" id="IPR036397">
    <property type="entry name" value="RNaseH_sf"/>
</dbReference>
<comment type="caution">
    <text evidence="1">The sequence shown here is derived from an EMBL/GenBank/DDBJ whole genome shotgun (WGS) entry which is preliminary data.</text>
</comment>
<name>A0A9Q3B8N5_9BASI</name>
<reference evidence="1" key="1">
    <citation type="submission" date="2021-03" db="EMBL/GenBank/DDBJ databases">
        <title>Draft genome sequence of rust myrtle Austropuccinia psidii MF-1, a brazilian biotype.</title>
        <authorList>
            <person name="Quecine M.C."/>
            <person name="Pachon D.M.R."/>
            <person name="Bonatelli M.L."/>
            <person name="Correr F.H."/>
            <person name="Franceschini L.M."/>
            <person name="Leite T.F."/>
            <person name="Margarido G.R.A."/>
            <person name="Almeida C.A."/>
            <person name="Ferrarezi J.A."/>
            <person name="Labate C.A."/>
        </authorList>
    </citation>
    <scope>NUCLEOTIDE SEQUENCE</scope>
    <source>
        <strain evidence="1">MF-1</strain>
    </source>
</reference>
<dbReference type="Gene3D" id="3.30.420.10">
    <property type="entry name" value="Ribonuclease H-like superfamily/Ribonuclease H"/>
    <property type="match status" value="1"/>
</dbReference>
<evidence type="ECO:0000313" key="2">
    <source>
        <dbReference type="Proteomes" id="UP000765509"/>
    </source>
</evidence>
<keyword evidence="2" id="KW-1185">Reference proteome</keyword>
<accession>A0A9Q3B8N5</accession>
<gene>
    <name evidence="1" type="ORF">O181_000275</name>
</gene>
<sequence>MLRWQIAIKEYRGNMTIVHKEGNIHTNADGLSRWALANTPDNPVYVPLESEPQSPIEGINIIDIGTEFFEEVRESYKQEKNCHILTAFLDEDCKDIALNTSLDELLLSTAYFPQTDRLAERMIPNLEYMIRRFCPYGLEFKDSDGFNHDCFTTIPELELAYKTSVHSSTGQTLSMLEKEWNPGLPEDMLRKD</sequence>
<proteinExistence type="predicted"/>
<dbReference type="AlphaFoldDB" id="A0A9Q3B8N5"/>
<evidence type="ECO:0000313" key="1">
    <source>
        <dbReference type="EMBL" id="MBW0460560.1"/>
    </source>
</evidence>
<dbReference type="GO" id="GO:0003676">
    <property type="term" value="F:nucleic acid binding"/>
    <property type="evidence" value="ECO:0007669"/>
    <property type="project" value="InterPro"/>
</dbReference>
<dbReference type="Proteomes" id="UP000765509">
    <property type="component" value="Unassembled WGS sequence"/>
</dbReference>
<organism evidence="1 2">
    <name type="scientific">Austropuccinia psidii MF-1</name>
    <dbReference type="NCBI Taxonomy" id="1389203"/>
    <lineage>
        <taxon>Eukaryota</taxon>
        <taxon>Fungi</taxon>
        <taxon>Dikarya</taxon>
        <taxon>Basidiomycota</taxon>
        <taxon>Pucciniomycotina</taxon>
        <taxon>Pucciniomycetes</taxon>
        <taxon>Pucciniales</taxon>
        <taxon>Sphaerophragmiaceae</taxon>
        <taxon>Austropuccinia</taxon>
    </lineage>
</organism>
<protein>
    <submittedName>
        <fullName evidence="1">Uncharacterized protein</fullName>
    </submittedName>
</protein>
<dbReference type="EMBL" id="AVOT02000028">
    <property type="protein sequence ID" value="MBW0460560.1"/>
    <property type="molecule type" value="Genomic_DNA"/>
</dbReference>